<comment type="caution">
    <text evidence="2">The sequence shown here is derived from an EMBL/GenBank/DDBJ whole genome shotgun (WGS) entry which is preliminary data.</text>
</comment>
<accession>A0A5M9JIH8</accession>
<feature type="region of interest" description="Disordered" evidence="1">
    <location>
        <begin position="501"/>
        <end position="536"/>
    </location>
</feature>
<organism evidence="2 3">
    <name type="scientific">Monilinia fructicola</name>
    <name type="common">Brown rot fungus</name>
    <name type="synonym">Ciboria fructicola</name>
    <dbReference type="NCBI Taxonomy" id="38448"/>
    <lineage>
        <taxon>Eukaryota</taxon>
        <taxon>Fungi</taxon>
        <taxon>Dikarya</taxon>
        <taxon>Ascomycota</taxon>
        <taxon>Pezizomycotina</taxon>
        <taxon>Leotiomycetes</taxon>
        <taxon>Helotiales</taxon>
        <taxon>Sclerotiniaceae</taxon>
        <taxon>Monilinia</taxon>
    </lineage>
</organism>
<feature type="compositionally biased region" description="Basic residues" evidence="1">
    <location>
        <begin position="276"/>
        <end position="286"/>
    </location>
</feature>
<dbReference type="Proteomes" id="UP000322873">
    <property type="component" value="Unassembled WGS sequence"/>
</dbReference>
<sequence>MSHQAPSGPPPPPPGGAVRGGPGPPPHPSGANPGPPPGHPAHPGHPGQGRGRGGPPPQMQMQMQIPMQMPMRPRYKSSHIVDLNATDKQQLDEAACKKLLTTYSVHSIRKVIPTGKEKSTWAKAVVTEEPLSQEDIVAQLKKLKESPNTISDKKGELFHNQQGQVNRLLDRLKNEEGDPNFDWSLVQLDRRERSCNKIRETVLITVIVKRTLKDHLSAMEIYQLIEKNKQERMAELMRPAMPPQPQQVQPPPNPNSQPAPIVGIVRTHEKNDGNRGRSRSRSRQRPARYQSDSNSDTESDSDTASTGASTISSSLVTSISSRSDKRPRRYNSHNRRGRSHSRYRQREHQKKYYSHRSESPELIFQEFRRSHPRSPYVGEIAPIAPDAIIQAFQQGREEERAAAQHYLSQSHRPMIADEPSRAVIPAGRRELEYNTTLPRCPSRQYAEASTRHLDDLYADDDLPVIRDARSAPRDSAYRRRLSDAESYIARDPIRSRIPFTGLRPQIPRVRHHNSFTPRSPPRYRYASNYSSDSAYT</sequence>
<evidence type="ECO:0000313" key="2">
    <source>
        <dbReference type="EMBL" id="KAA8567622.1"/>
    </source>
</evidence>
<evidence type="ECO:0000256" key="1">
    <source>
        <dbReference type="SAM" id="MobiDB-lite"/>
    </source>
</evidence>
<proteinExistence type="predicted"/>
<dbReference type="AlphaFoldDB" id="A0A5M9JIH8"/>
<feature type="region of interest" description="Disordered" evidence="1">
    <location>
        <begin position="241"/>
        <end position="260"/>
    </location>
</feature>
<feature type="region of interest" description="Disordered" evidence="1">
    <location>
        <begin position="267"/>
        <end position="359"/>
    </location>
</feature>
<feature type="compositionally biased region" description="Low complexity" evidence="1">
    <location>
        <begin position="302"/>
        <end position="321"/>
    </location>
</feature>
<feature type="compositionally biased region" description="Polar residues" evidence="1">
    <location>
        <begin position="527"/>
        <end position="536"/>
    </location>
</feature>
<evidence type="ECO:0000313" key="3">
    <source>
        <dbReference type="Proteomes" id="UP000322873"/>
    </source>
</evidence>
<keyword evidence="3" id="KW-1185">Reference proteome</keyword>
<feature type="compositionally biased region" description="Pro residues" evidence="1">
    <location>
        <begin position="241"/>
        <end position="257"/>
    </location>
</feature>
<reference evidence="2 3" key="1">
    <citation type="submission" date="2019-06" db="EMBL/GenBank/DDBJ databases">
        <title>Genome Sequence of the Brown Rot Fungal Pathogen Monilinia fructicola.</title>
        <authorList>
            <person name="De Miccolis Angelini R.M."/>
            <person name="Landi L."/>
            <person name="Abate D."/>
            <person name="Pollastro S."/>
            <person name="Romanazzi G."/>
            <person name="Faretra F."/>
        </authorList>
    </citation>
    <scope>NUCLEOTIDE SEQUENCE [LARGE SCALE GENOMIC DNA]</scope>
    <source>
        <strain evidence="2 3">Mfrc123</strain>
    </source>
</reference>
<name>A0A5M9JIH8_MONFR</name>
<feature type="region of interest" description="Disordered" evidence="1">
    <location>
        <begin position="1"/>
        <end position="60"/>
    </location>
</feature>
<protein>
    <submittedName>
        <fullName evidence="2">Uncharacterized protein</fullName>
    </submittedName>
</protein>
<gene>
    <name evidence="2" type="ORF">EYC84_008097</name>
</gene>
<dbReference type="EMBL" id="VICG01000010">
    <property type="protein sequence ID" value="KAA8567622.1"/>
    <property type="molecule type" value="Genomic_DNA"/>
</dbReference>
<dbReference type="VEuPathDB" id="FungiDB:MFRU_010g02430"/>
<feature type="compositionally biased region" description="Pro residues" evidence="1">
    <location>
        <begin position="22"/>
        <end position="40"/>
    </location>
</feature>
<feature type="compositionally biased region" description="Basic residues" evidence="1">
    <location>
        <begin position="325"/>
        <end position="354"/>
    </location>
</feature>